<name>A0AAD6ZT71_9AGAR</name>
<dbReference type="EMBL" id="JARIHO010000029">
    <property type="protein sequence ID" value="KAJ7337541.1"/>
    <property type="molecule type" value="Genomic_DNA"/>
</dbReference>
<keyword evidence="2" id="KW-1185">Reference proteome</keyword>
<dbReference type="Proteomes" id="UP001218218">
    <property type="component" value="Unassembled WGS sequence"/>
</dbReference>
<accession>A0AAD6ZT71</accession>
<protein>
    <submittedName>
        <fullName evidence="1">Uncharacterized protein</fullName>
    </submittedName>
</protein>
<proteinExistence type="predicted"/>
<gene>
    <name evidence="1" type="ORF">DFH08DRAFT_705696</name>
</gene>
<organism evidence="1 2">
    <name type="scientific">Mycena albidolilacea</name>
    <dbReference type="NCBI Taxonomy" id="1033008"/>
    <lineage>
        <taxon>Eukaryota</taxon>
        <taxon>Fungi</taxon>
        <taxon>Dikarya</taxon>
        <taxon>Basidiomycota</taxon>
        <taxon>Agaricomycotina</taxon>
        <taxon>Agaricomycetes</taxon>
        <taxon>Agaricomycetidae</taxon>
        <taxon>Agaricales</taxon>
        <taxon>Marasmiineae</taxon>
        <taxon>Mycenaceae</taxon>
        <taxon>Mycena</taxon>
    </lineage>
</organism>
<evidence type="ECO:0000313" key="2">
    <source>
        <dbReference type="Proteomes" id="UP001218218"/>
    </source>
</evidence>
<comment type="caution">
    <text evidence="1">The sequence shown here is derived from an EMBL/GenBank/DDBJ whole genome shotgun (WGS) entry which is preliminary data.</text>
</comment>
<dbReference type="AlphaFoldDB" id="A0AAD6ZT71"/>
<sequence length="288" mass="31682">MILPRAAESGTDDVSRRLLAVFAPELSPLPGRVVRRELFASSRRFLDGLSAVQVPQTVQRNQLPVTFSIPVGRDPRASGPPPIYPSHVLAVSPPPASSRPTPIDAPVALVTVHGAVIAANCTNVDLPAPVPQSSDPRFLNLAAYRLTVYSLPAFVILRLYMYGRRIDTFMDSILPFPPTFLQQFRPNHRTPGHESLRLTGTANSAPQTRSLAEHLIISTPGGAYPMWERIRLLQGVWQTMCELGMYEPLLWQALDLAWQVTRYALVVVSEQHGQALAAEAANNQGRRS</sequence>
<reference evidence="1" key="1">
    <citation type="submission" date="2023-03" db="EMBL/GenBank/DDBJ databases">
        <title>Massive genome expansion in bonnet fungi (Mycena s.s.) driven by repeated elements and novel gene families across ecological guilds.</title>
        <authorList>
            <consortium name="Lawrence Berkeley National Laboratory"/>
            <person name="Harder C.B."/>
            <person name="Miyauchi S."/>
            <person name="Viragh M."/>
            <person name="Kuo A."/>
            <person name="Thoen E."/>
            <person name="Andreopoulos B."/>
            <person name="Lu D."/>
            <person name="Skrede I."/>
            <person name="Drula E."/>
            <person name="Henrissat B."/>
            <person name="Morin E."/>
            <person name="Kohler A."/>
            <person name="Barry K."/>
            <person name="LaButti K."/>
            <person name="Morin E."/>
            <person name="Salamov A."/>
            <person name="Lipzen A."/>
            <person name="Mereny Z."/>
            <person name="Hegedus B."/>
            <person name="Baldrian P."/>
            <person name="Stursova M."/>
            <person name="Weitz H."/>
            <person name="Taylor A."/>
            <person name="Grigoriev I.V."/>
            <person name="Nagy L.G."/>
            <person name="Martin F."/>
            <person name="Kauserud H."/>
        </authorList>
    </citation>
    <scope>NUCLEOTIDE SEQUENCE</scope>
    <source>
        <strain evidence="1">CBHHK002</strain>
    </source>
</reference>
<evidence type="ECO:0000313" key="1">
    <source>
        <dbReference type="EMBL" id="KAJ7337541.1"/>
    </source>
</evidence>